<evidence type="ECO:0000313" key="3">
    <source>
        <dbReference type="Proteomes" id="UP001515480"/>
    </source>
</evidence>
<evidence type="ECO:0000313" key="2">
    <source>
        <dbReference type="EMBL" id="KAL1530348.1"/>
    </source>
</evidence>
<protein>
    <recommendedName>
        <fullName evidence="4">PiggyBac transposable element-derived protein domain-containing protein</fullName>
    </recommendedName>
</protein>
<organism evidence="2 3">
    <name type="scientific">Prymnesium parvum</name>
    <name type="common">Toxic golden alga</name>
    <dbReference type="NCBI Taxonomy" id="97485"/>
    <lineage>
        <taxon>Eukaryota</taxon>
        <taxon>Haptista</taxon>
        <taxon>Haptophyta</taxon>
        <taxon>Prymnesiophyceae</taxon>
        <taxon>Prymnesiales</taxon>
        <taxon>Prymnesiaceae</taxon>
        <taxon>Prymnesium</taxon>
    </lineage>
</organism>
<keyword evidence="1" id="KW-0812">Transmembrane</keyword>
<evidence type="ECO:0000256" key="1">
    <source>
        <dbReference type="SAM" id="Phobius"/>
    </source>
</evidence>
<comment type="caution">
    <text evidence="2">The sequence shown here is derived from an EMBL/GenBank/DDBJ whole genome shotgun (WGS) entry which is preliminary data.</text>
</comment>
<feature type="transmembrane region" description="Helical" evidence="1">
    <location>
        <begin position="137"/>
        <end position="160"/>
    </location>
</feature>
<keyword evidence="1" id="KW-0472">Membrane</keyword>
<dbReference type="EMBL" id="JBGBPQ010000001">
    <property type="protein sequence ID" value="KAL1530348.1"/>
    <property type="molecule type" value="Genomic_DNA"/>
</dbReference>
<dbReference type="Proteomes" id="UP001515480">
    <property type="component" value="Unassembled WGS sequence"/>
</dbReference>
<dbReference type="AlphaFoldDB" id="A0AB34KAR2"/>
<name>A0AB34KAR2_PRYPA</name>
<proteinExistence type="predicted"/>
<reference evidence="2 3" key="1">
    <citation type="journal article" date="2024" name="Science">
        <title>Giant polyketide synthase enzymes in the biosynthesis of giant marine polyether toxins.</title>
        <authorList>
            <person name="Fallon T.R."/>
            <person name="Shende V.V."/>
            <person name="Wierzbicki I.H."/>
            <person name="Pendleton A.L."/>
            <person name="Watervoot N.F."/>
            <person name="Auber R.P."/>
            <person name="Gonzalez D.J."/>
            <person name="Wisecaver J.H."/>
            <person name="Moore B.S."/>
        </authorList>
    </citation>
    <scope>NUCLEOTIDE SEQUENCE [LARGE SCALE GENOMIC DNA]</scope>
    <source>
        <strain evidence="2 3">12B1</strain>
    </source>
</reference>
<keyword evidence="1" id="KW-1133">Transmembrane helix</keyword>
<sequence length="316" mass="35095">MKGLYFVGDVKTATKRYPVQAITSATSDESGAWATYSSKLKLGGDKEMPIYCVSHRRGDAVHKFVATCGTTLRGKSTLAYFEDEEERYNVECADFELARKSPSVLNDFTIAQPTIDRHNRYRQHLLAMEKRFQTNTFAFRFFTSMLGFVVVNAFMAHRYFNNSITDFLPEIDKLGCSLMANNKPASPSSGSSSPNGSVGCGSPNFCIPVPDYESHQLVLLRSIPGYKEATMGLKNHGSQQRCVWCNHLTSWACISCSSSVQGLVPLCPRESVARAGEKKGQTIAHVCFAKHCEQPGFYPKGKLTQRCKRARSVPQP</sequence>
<keyword evidence="3" id="KW-1185">Reference proteome</keyword>
<evidence type="ECO:0008006" key="4">
    <source>
        <dbReference type="Google" id="ProtNLM"/>
    </source>
</evidence>
<gene>
    <name evidence="2" type="ORF">AB1Y20_001257</name>
</gene>
<accession>A0AB34KAR2</accession>